<dbReference type="Proteomes" id="UP001057402">
    <property type="component" value="Chromosome 3"/>
</dbReference>
<comment type="caution">
    <text evidence="1">The sequence shown here is derived from an EMBL/GenBank/DDBJ whole genome shotgun (WGS) entry which is preliminary data.</text>
</comment>
<organism evidence="1 2">
    <name type="scientific">Melastoma candidum</name>
    <dbReference type="NCBI Taxonomy" id="119954"/>
    <lineage>
        <taxon>Eukaryota</taxon>
        <taxon>Viridiplantae</taxon>
        <taxon>Streptophyta</taxon>
        <taxon>Embryophyta</taxon>
        <taxon>Tracheophyta</taxon>
        <taxon>Spermatophyta</taxon>
        <taxon>Magnoliopsida</taxon>
        <taxon>eudicotyledons</taxon>
        <taxon>Gunneridae</taxon>
        <taxon>Pentapetalae</taxon>
        <taxon>rosids</taxon>
        <taxon>malvids</taxon>
        <taxon>Myrtales</taxon>
        <taxon>Melastomataceae</taxon>
        <taxon>Melastomatoideae</taxon>
        <taxon>Melastomateae</taxon>
        <taxon>Melastoma</taxon>
    </lineage>
</organism>
<dbReference type="EMBL" id="CM042882">
    <property type="protein sequence ID" value="KAI4381955.1"/>
    <property type="molecule type" value="Genomic_DNA"/>
</dbReference>
<protein>
    <submittedName>
        <fullName evidence="1">Uncharacterized protein</fullName>
    </submittedName>
</protein>
<proteinExistence type="predicted"/>
<name>A0ACB9RST8_9MYRT</name>
<evidence type="ECO:0000313" key="1">
    <source>
        <dbReference type="EMBL" id="KAI4381955.1"/>
    </source>
</evidence>
<evidence type="ECO:0000313" key="2">
    <source>
        <dbReference type="Proteomes" id="UP001057402"/>
    </source>
</evidence>
<sequence>MLRGATQNVLEAFHHDLNKGKLKYDHVVLLVESFETRRARGHALNPSGTVRNTIRLNSDYLQQYDGDLRREFAGLLYHESTRVWQNDGKGRAPRGLLTGIADYMRLKAGYPAKTWRSRGSGLRWDEGFEVTAYFLEYCDGIRGVGDDFVSELNTMMKKQYSDEYFYRLMGRSVGELWVDYVKYFQSGKRESEYNQHMGNLAAKKLRGSVKLITFEAAVTY</sequence>
<accession>A0ACB9RST8</accession>
<reference evidence="2" key="1">
    <citation type="journal article" date="2023" name="Front. Plant Sci.">
        <title>Chromosomal-level genome assembly of Melastoma candidum provides insights into trichome evolution.</title>
        <authorList>
            <person name="Zhong Y."/>
            <person name="Wu W."/>
            <person name="Sun C."/>
            <person name="Zou P."/>
            <person name="Liu Y."/>
            <person name="Dai S."/>
            <person name="Zhou R."/>
        </authorList>
    </citation>
    <scope>NUCLEOTIDE SEQUENCE [LARGE SCALE GENOMIC DNA]</scope>
</reference>
<gene>
    <name evidence="1" type="ORF">MLD38_007970</name>
</gene>
<keyword evidence="2" id="KW-1185">Reference proteome</keyword>